<proteinExistence type="inferred from homology"/>
<evidence type="ECO:0000256" key="1">
    <source>
        <dbReference type="ARBA" id="ARBA00022801"/>
    </source>
</evidence>
<gene>
    <name evidence="4" type="ORF">RV14_GL000650</name>
</gene>
<protein>
    <recommendedName>
        <fullName evidence="2">UPF0173 metal-dependent hydrolase RV14_GL000650</fullName>
    </recommendedName>
</protein>
<organism evidence="4 5">
    <name type="scientific">Enterococcus ratti</name>
    <dbReference type="NCBI Taxonomy" id="150033"/>
    <lineage>
        <taxon>Bacteria</taxon>
        <taxon>Bacillati</taxon>
        <taxon>Bacillota</taxon>
        <taxon>Bacilli</taxon>
        <taxon>Lactobacillales</taxon>
        <taxon>Enterococcaceae</taxon>
        <taxon>Enterococcus</taxon>
    </lineage>
</organism>
<dbReference type="PANTHER" id="PTHR43546">
    <property type="entry name" value="UPF0173 METAL-DEPENDENT HYDROLASE MJ1163-RELATED"/>
    <property type="match status" value="1"/>
</dbReference>
<dbReference type="NCBIfam" id="NF001911">
    <property type="entry name" value="PRK00685.1"/>
    <property type="match status" value="1"/>
</dbReference>
<keyword evidence="1 2" id="KW-0378">Hydrolase</keyword>
<feature type="domain" description="Metallo-beta-lactamase" evidence="3">
    <location>
        <begin position="12"/>
        <end position="195"/>
    </location>
</feature>
<evidence type="ECO:0000313" key="5">
    <source>
        <dbReference type="Proteomes" id="UP000182152"/>
    </source>
</evidence>
<evidence type="ECO:0000259" key="3">
    <source>
        <dbReference type="SMART" id="SM00849"/>
    </source>
</evidence>
<name>A0A1L8WGY0_9ENTE</name>
<dbReference type="HAMAP" id="MF_00457">
    <property type="entry name" value="UPF0173"/>
    <property type="match status" value="1"/>
</dbReference>
<dbReference type="EMBL" id="JXLB01000015">
    <property type="protein sequence ID" value="OJG80281.1"/>
    <property type="molecule type" value="Genomic_DNA"/>
</dbReference>
<dbReference type="Gene3D" id="3.60.15.10">
    <property type="entry name" value="Ribonuclease Z/Hydroxyacylglutathione hydrolase-like"/>
    <property type="match status" value="1"/>
</dbReference>
<dbReference type="STRING" id="150033.RV14_GL000650"/>
<dbReference type="SMART" id="SM00849">
    <property type="entry name" value="Lactamase_B"/>
    <property type="match status" value="1"/>
</dbReference>
<dbReference type="Proteomes" id="UP000182152">
    <property type="component" value="Unassembled WGS sequence"/>
</dbReference>
<accession>A0A1L8WGY0</accession>
<dbReference type="InterPro" id="IPR050114">
    <property type="entry name" value="UPF0173_UPF0282_UlaG_hydrolase"/>
</dbReference>
<reference evidence="4 5" key="1">
    <citation type="submission" date="2014-12" db="EMBL/GenBank/DDBJ databases">
        <title>Draft genome sequences of 29 type strains of Enterococci.</title>
        <authorList>
            <person name="Zhong Z."/>
            <person name="Sun Z."/>
            <person name="Liu W."/>
            <person name="Zhang W."/>
            <person name="Zhang H."/>
        </authorList>
    </citation>
    <scope>NUCLEOTIDE SEQUENCE [LARGE SCALE GENOMIC DNA]</scope>
    <source>
        <strain evidence="4 5">DSM 15687</strain>
    </source>
</reference>
<dbReference type="GO" id="GO:0016787">
    <property type="term" value="F:hydrolase activity"/>
    <property type="evidence" value="ECO:0007669"/>
    <property type="project" value="UniProtKB-UniRule"/>
</dbReference>
<comment type="similarity">
    <text evidence="2">Belongs to the UPF0173 family.</text>
</comment>
<dbReference type="Pfam" id="PF12706">
    <property type="entry name" value="Lactamase_B_2"/>
    <property type="match status" value="1"/>
</dbReference>
<evidence type="ECO:0000256" key="2">
    <source>
        <dbReference type="HAMAP-Rule" id="MF_00457"/>
    </source>
</evidence>
<dbReference type="InterPro" id="IPR022877">
    <property type="entry name" value="UPF0173"/>
</dbReference>
<comment type="caution">
    <text evidence="4">The sequence shown here is derived from an EMBL/GenBank/DDBJ whole genome shotgun (WGS) entry which is preliminary data.</text>
</comment>
<dbReference type="PANTHER" id="PTHR43546:SF3">
    <property type="entry name" value="UPF0173 METAL-DEPENDENT HYDROLASE MJ1163"/>
    <property type="match status" value="1"/>
</dbReference>
<keyword evidence="5" id="KW-1185">Reference proteome</keyword>
<dbReference type="InterPro" id="IPR036866">
    <property type="entry name" value="RibonucZ/Hydroxyglut_hydro"/>
</dbReference>
<evidence type="ECO:0000313" key="4">
    <source>
        <dbReference type="EMBL" id="OJG80281.1"/>
    </source>
</evidence>
<sequence length="229" mass="25199">MREVRITYHGHSCLSFEMKNGQRLIIDPFITGNPMTDLTVDEVIADWILVTHGHSDHIGDMVPIARKNDATVISIVEITDYAESLGLKSHGMNIGGKYEFPFGLVKFVPAQHSSSYVIGDSLRYMGEPSGIIIQAEGKTVYHAGDTADFSDLSLLAEQFSIDVAFLPIGDNYTMGPEDAVRAAKRIGAKLVVPIHYNTFPVIQQDPQSFIARLGKNEGKIMSVSEMLEV</sequence>
<dbReference type="AlphaFoldDB" id="A0A1L8WGY0"/>
<dbReference type="InterPro" id="IPR001279">
    <property type="entry name" value="Metallo-B-lactamas"/>
</dbReference>
<dbReference type="SUPFAM" id="SSF56281">
    <property type="entry name" value="Metallo-hydrolase/oxidoreductase"/>
    <property type="match status" value="1"/>
</dbReference>